<reference evidence="1 2" key="1">
    <citation type="submission" date="2011-08" db="EMBL/GenBank/DDBJ databases">
        <authorList>
            <person name="Weinstock G."/>
            <person name="Sodergren E."/>
            <person name="Clifton S."/>
            <person name="Fulton L."/>
            <person name="Fulton B."/>
            <person name="Courtney L."/>
            <person name="Fronick C."/>
            <person name="Harrison M."/>
            <person name="Strong C."/>
            <person name="Farmer C."/>
            <person name="Delahaunty K."/>
            <person name="Markovic C."/>
            <person name="Hall O."/>
            <person name="Minx P."/>
            <person name="Tomlinson C."/>
            <person name="Mitreva M."/>
            <person name="Hou S."/>
            <person name="Chen J."/>
            <person name="Wollam A."/>
            <person name="Pepin K.H."/>
            <person name="Johnson M."/>
            <person name="Bhonagiri V."/>
            <person name="Zhang X."/>
            <person name="Suruliraj S."/>
            <person name="Warren W."/>
            <person name="Chinwalla A."/>
            <person name="Mardis E.R."/>
            <person name="Wilson R.K."/>
        </authorList>
    </citation>
    <scope>NUCLEOTIDE SEQUENCE [LARGE SCALE GENOMIC DNA]</scope>
    <source>
        <strain evidence="1 2">F0432</strain>
    </source>
</reference>
<protein>
    <submittedName>
        <fullName evidence="1">Uncharacterized protein</fullName>
    </submittedName>
</protein>
<evidence type="ECO:0000313" key="1">
    <source>
        <dbReference type="EMBL" id="EHM53382.1"/>
    </source>
</evidence>
<evidence type="ECO:0000313" key="2">
    <source>
        <dbReference type="Proteomes" id="UP000004750"/>
    </source>
</evidence>
<name>G9ZG67_9GAMM</name>
<dbReference type="EMBL" id="AGCM01000101">
    <property type="protein sequence ID" value="EHM53382.1"/>
    <property type="molecule type" value="Genomic_DNA"/>
</dbReference>
<organism evidence="1 2">
    <name type="scientific">Cardiobacterium valvarum F0432</name>
    <dbReference type="NCBI Taxonomy" id="797473"/>
    <lineage>
        <taxon>Bacteria</taxon>
        <taxon>Pseudomonadati</taxon>
        <taxon>Pseudomonadota</taxon>
        <taxon>Gammaproteobacteria</taxon>
        <taxon>Cardiobacteriales</taxon>
        <taxon>Cardiobacteriaceae</taxon>
        <taxon>Cardiobacterium</taxon>
    </lineage>
</organism>
<dbReference type="AlphaFoldDB" id="G9ZG67"/>
<dbReference type="Proteomes" id="UP000004750">
    <property type="component" value="Unassembled WGS sequence"/>
</dbReference>
<accession>G9ZG67</accession>
<gene>
    <name evidence="1" type="ORF">HMPREF9080_01740</name>
</gene>
<dbReference type="HOGENOM" id="CLU_1080494_0_0_6"/>
<dbReference type="RefSeq" id="WP_006985740.1">
    <property type="nucleotide sequence ID" value="NZ_JH417935.1"/>
</dbReference>
<comment type="caution">
    <text evidence="1">The sequence shown here is derived from an EMBL/GenBank/DDBJ whole genome shotgun (WGS) entry which is preliminary data.</text>
</comment>
<proteinExistence type="predicted"/>
<sequence length="257" mass="29491">MSTSTNPFRPYDDEDLREIHAEEARLEARIAAITKLLDHAYPKFIGEVKTCPPRMGDRSWISSCEEEAMVANTTEAFIRNQGYEMTRTYIRRSLARDPVALHAEPEMAMRQAVMAVADELAAEAASFCWHKLAHEYASRYFDVLQDIDISQLDDYRVSLEREPPNAGSPGYFDMMTDDGPEIWLGRYRLPGDIELTLRFDNAGISVYSLSRADEVIYHQFSQRGIFFRGRYVMSTAEHKGFRAFENSLPQAVQFPHD</sequence>